<comment type="caution">
    <text evidence="2">The sequence shown here is derived from an EMBL/GenBank/DDBJ whole genome shotgun (WGS) entry which is preliminary data.</text>
</comment>
<dbReference type="Proteomes" id="UP001151760">
    <property type="component" value="Unassembled WGS sequence"/>
</dbReference>
<evidence type="ECO:0000256" key="1">
    <source>
        <dbReference type="SAM" id="MobiDB-lite"/>
    </source>
</evidence>
<gene>
    <name evidence="2" type="ORF">Tco_0802801</name>
</gene>
<organism evidence="2 3">
    <name type="scientific">Tanacetum coccineum</name>
    <dbReference type="NCBI Taxonomy" id="301880"/>
    <lineage>
        <taxon>Eukaryota</taxon>
        <taxon>Viridiplantae</taxon>
        <taxon>Streptophyta</taxon>
        <taxon>Embryophyta</taxon>
        <taxon>Tracheophyta</taxon>
        <taxon>Spermatophyta</taxon>
        <taxon>Magnoliopsida</taxon>
        <taxon>eudicotyledons</taxon>
        <taxon>Gunneridae</taxon>
        <taxon>Pentapetalae</taxon>
        <taxon>asterids</taxon>
        <taxon>campanulids</taxon>
        <taxon>Asterales</taxon>
        <taxon>Asteraceae</taxon>
        <taxon>Asteroideae</taxon>
        <taxon>Anthemideae</taxon>
        <taxon>Anthemidinae</taxon>
        <taxon>Tanacetum</taxon>
    </lineage>
</organism>
<protein>
    <submittedName>
        <fullName evidence="2">Uncharacterized protein</fullName>
    </submittedName>
</protein>
<dbReference type="EMBL" id="BQNB010011839">
    <property type="protein sequence ID" value="GJS95833.1"/>
    <property type="molecule type" value="Genomic_DNA"/>
</dbReference>
<reference evidence="2" key="1">
    <citation type="journal article" date="2022" name="Int. J. Mol. Sci.">
        <title>Draft Genome of Tanacetum Coccineum: Genomic Comparison of Closely Related Tanacetum-Family Plants.</title>
        <authorList>
            <person name="Yamashiro T."/>
            <person name="Shiraishi A."/>
            <person name="Nakayama K."/>
            <person name="Satake H."/>
        </authorList>
    </citation>
    <scope>NUCLEOTIDE SEQUENCE</scope>
</reference>
<feature type="compositionally biased region" description="Polar residues" evidence="1">
    <location>
        <begin position="31"/>
        <end position="65"/>
    </location>
</feature>
<proteinExistence type="predicted"/>
<accession>A0ABQ4ZZZ5</accession>
<name>A0ABQ4ZZZ5_9ASTR</name>
<feature type="region of interest" description="Disordered" evidence="1">
    <location>
        <begin position="10"/>
        <end position="65"/>
    </location>
</feature>
<keyword evidence="3" id="KW-1185">Reference proteome</keyword>
<evidence type="ECO:0000313" key="2">
    <source>
        <dbReference type="EMBL" id="GJS95833.1"/>
    </source>
</evidence>
<sequence length="439" mass="49250">MVQYITTLKEAKKKDTTKAAENSEPSVMPSARSQSTTNGSKPKPRINNQKSRNWPASKSSCVTTKTVPIAEHSRNSRSFSDSKHFVCSKSPEMWNQWVKIFKIVGLRWVPTGKIFTSSTTKVDSEPTNGSNDDITNQYECKQTLDVSAGTLNIHAGTSLNPTKEGLRVCSELGIHDHSNELSSSKLVPKGSFSRQDSYIMTRVRITIPPSHNNAEKTYALSWNPGQGDLLNLPDTGYIKMEMVMPHSSEELEYGYLPSWAMRIIFGSDSWLLVLSYEMDGYRVVVGLVLAMRWRAANFEIKHGLLTLVQNKSSSGHDKEDHMPTSVTSIKSPPTLRYPNVPTTSISCCFFFSLYEGQPGYGLKKNPSDQFRTWMTSSAKVIIQFFSTFKRQNLRNEITNFKLRFGKFDGGGYVSDFEVGSDSKIFSEHVQFQGCSELSN</sequence>
<evidence type="ECO:0000313" key="3">
    <source>
        <dbReference type="Proteomes" id="UP001151760"/>
    </source>
</evidence>
<reference evidence="2" key="2">
    <citation type="submission" date="2022-01" db="EMBL/GenBank/DDBJ databases">
        <authorList>
            <person name="Yamashiro T."/>
            <person name="Shiraishi A."/>
            <person name="Satake H."/>
            <person name="Nakayama K."/>
        </authorList>
    </citation>
    <scope>NUCLEOTIDE SEQUENCE</scope>
</reference>